<feature type="region of interest" description="Disordered" evidence="1">
    <location>
        <begin position="1"/>
        <end position="218"/>
    </location>
</feature>
<sequence length="580" mass="61882">MSYNDRKSAPVDEQATFGSQAPFASPVGPSAPHDPYFPIPTDVPPSYSAAPSPVEGAVSGNPQSHFPPPSAPPQGLNAPQHNPYSYSPPAGAPPPPIAGGGLDPNSPRHHPQAPYFSPPPPPQRQHQQPYYGGAGPSTNYGATSNNNLPSPPPQGYYYDNNGQPYQPVVTAPLVPRAPHGQRRRGSDSSDSDSDSSGDEHHPHRRSPHTRRRKKKSGGCCSCCCLTILFIFLYCWYLVKSFAFPDYSCSEADNVSIDTMYVPLTPGLNFEYKAVEEVMGNIVANESDTWDEKGIKIVVIKKAYSTKTLDQISHTLENINGTTVSRVHLKDTLSKDQKEKIANHGGCLHADVQITYPRAPSSFASRSEGESVVATTGSGSVRDLGALSLSTIMGEISVKFASRGEEAYSLNSFGVNVVHGGVEVSNLVVVKKTHVKIVNGQVLADLTTAGAVKVDMVNGGVVLAIDSAAPRTKPMLGRGVGGGWTPENLDVEANAVNGPISVTFRNHFHGHFTLESQIGSTSFTVPAGDRKTTPTNPSGKHEGWVSEDGKEPLSALPRLVVKTALGTIKVKVEPNNKYTSP</sequence>
<gene>
    <name evidence="3" type="ORF">EC957_003422</name>
</gene>
<dbReference type="AlphaFoldDB" id="A0A9P6K0G6"/>
<dbReference type="Proteomes" id="UP000723463">
    <property type="component" value="Unassembled WGS sequence"/>
</dbReference>
<organism evidence="3 4">
    <name type="scientific">Mortierella hygrophila</name>
    <dbReference type="NCBI Taxonomy" id="979708"/>
    <lineage>
        <taxon>Eukaryota</taxon>
        <taxon>Fungi</taxon>
        <taxon>Fungi incertae sedis</taxon>
        <taxon>Mucoromycota</taxon>
        <taxon>Mortierellomycotina</taxon>
        <taxon>Mortierellomycetes</taxon>
        <taxon>Mortierellales</taxon>
        <taxon>Mortierellaceae</taxon>
        <taxon>Mortierella</taxon>
    </lineage>
</organism>
<reference evidence="3" key="1">
    <citation type="journal article" date="2020" name="Fungal Divers.">
        <title>Resolving the Mortierellaceae phylogeny through synthesis of multi-gene phylogenetics and phylogenomics.</title>
        <authorList>
            <person name="Vandepol N."/>
            <person name="Liber J."/>
            <person name="Desiro A."/>
            <person name="Na H."/>
            <person name="Kennedy M."/>
            <person name="Barry K."/>
            <person name="Grigoriev I.V."/>
            <person name="Miller A.N."/>
            <person name="O'Donnell K."/>
            <person name="Stajich J.E."/>
            <person name="Bonito G."/>
        </authorList>
    </citation>
    <scope>NUCLEOTIDE SEQUENCE</scope>
    <source>
        <strain evidence="3">NRRL 2591</strain>
    </source>
</reference>
<dbReference type="EMBL" id="JAAAXW010000178">
    <property type="protein sequence ID" value="KAF9541095.1"/>
    <property type="molecule type" value="Genomic_DNA"/>
</dbReference>
<feature type="compositionally biased region" description="Basic and acidic residues" evidence="1">
    <location>
        <begin position="1"/>
        <end position="10"/>
    </location>
</feature>
<feature type="compositionally biased region" description="Polar residues" evidence="1">
    <location>
        <begin position="136"/>
        <end position="148"/>
    </location>
</feature>
<keyword evidence="2" id="KW-1133">Transmembrane helix</keyword>
<comment type="caution">
    <text evidence="3">The sequence shown here is derived from an EMBL/GenBank/DDBJ whole genome shotgun (WGS) entry which is preliminary data.</text>
</comment>
<feature type="transmembrane region" description="Helical" evidence="2">
    <location>
        <begin position="218"/>
        <end position="238"/>
    </location>
</feature>
<evidence type="ECO:0000313" key="4">
    <source>
        <dbReference type="Proteomes" id="UP000723463"/>
    </source>
</evidence>
<keyword evidence="4" id="KW-1185">Reference proteome</keyword>
<name>A0A9P6K0G6_9FUNG</name>
<feature type="compositionally biased region" description="Low complexity" evidence="1">
    <location>
        <begin position="44"/>
        <end position="53"/>
    </location>
</feature>
<feature type="compositionally biased region" description="Basic and acidic residues" evidence="1">
    <location>
        <begin position="538"/>
        <end position="550"/>
    </location>
</feature>
<feature type="compositionally biased region" description="Basic residues" evidence="1">
    <location>
        <begin position="202"/>
        <end position="216"/>
    </location>
</feature>
<proteinExistence type="predicted"/>
<evidence type="ECO:0000256" key="1">
    <source>
        <dbReference type="SAM" id="MobiDB-lite"/>
    </source>
</evidence>
<evidence type="ECO:0000256" key="2">
    <source>
        <dbReference type="SAM" id="Phobius"/>
    </source>
</evidence>
<feature type="region of interest" description="Disordered" evidence="1">
    <location>
        <begin position="524"/>
        <end position="550"/>
    </location>
</feature>
<keyword evidence="2" id="KW-0812">Transmembrane</keyword>
<evidence type="ECO:0000313" key="3">
    <source>
        <dbReference type="EMBL" id="KAF9541095.1"/>
    </source>
</evidence>
<keyword evidence="2" id="KW-0472">Membrane</keyword>
<accession>A0A9P6K0G6</accession>
<protein>
    <submittedName>
        <fullName evidence="3">Uncharacterized protein</fullName>
    </submittedName>
</protein>